<evidence type="ECO:0000256" key="1">
    <source>
        <dbReference type="SAM" id="MobiDB-lite"/>
    </source>
</evidence>
<evidence type="ECO:0000259" key="2">
    <source>
        <dbReference type="PROSITE" id="PS50043"/>
    </source>
</evidence>
<dbReference type="Proteomes" id="UP000283128">
    <property type="component" value="Unassembled WGS sequence"/>
</dbReference>
<dbReference type="EMBL" id="RZYA01000003">
    <property type="protein sequence ID" value="RVU27453.1"/>
    <property type="molecule type" value="Genomic_DNA"/>
</dbReference>
<dbReference type="InterPro" id="IPR036388">
    <property type="entry name" value="WH-like_DNA-bd_sf"/>
</dbReference>
<feature type="domain" description="HTH luxR-type" evidence="2">
    <location>
        <begin position="253"/>
        <end position="318"/>
    </location>
</feature>
<accession>A0A437PZ02</accession>
<gene>
    <name evidence="3" type="ORF">EOT10_09835</name>
</gene>
<organism evidence="3 4">
    <name type="scientific">Streptomyces antnestii</name>
    <dbReference type="NCBI Taxonomy" id="2494256"/>
    <lineage>
        <taxon>Bacteria</taxon>
        <taxon>Bacillati</taxon>
        <taxon>Actinomycetota</taxon>
        <taxon>Actinomycetes</taxon>
        <taxon>Kitasatosporales</taxon>
        <taxon>Streptomycetaceae</taxon>
        <taxon>Streptomyces</taxon>
    </lineage>
</organism>
<keyword evidence="4" id="KW-1185">Reference proteome</keyword>
<reference evidence="3 4" key="1">
    <citation type="submission" date="2019-01" db="EMBL/GenBank/DDBJ databases">
        <title>Genome sequences of Streptomyces and Rhizobium isolates collected from root and soil.</title>
        <authorList>
            <person name="Chhettri S."/>
            <person name="Sevigny J.L."/>
            <person name="Sen A."/>
            <person name="Ennis N."/>
            <person name="Tisa L."/>
        </authorList>
    </citation>
    <scope>NUCLEOTIDE SEQUENCE [LARGE SCALE GENOMIC DNA]</scope>
    <source>
        <strain evidence="3 4">San01</strain>
    </source>
</reference>
<dbReference type="PANTHER" id="PTHR34293">
    <property type="entry name" value="HTH-TYPE TRANSCRIPTIONAL REGULATOR TRMBL2"/>
    <property type="match status" value="1"/>
</dbReference>
<comment type="caution">
    <text evidence="3">The sequence shown here is derived from an EMBL/GenBank/DDBJ whole genome shotgun (WGS) entry which is preliminary data.</text>
</comment>
<dbReference type="Pfam" id="PF00196">
    <property type="entry name" value="GerE"/>
    <property type="match status" value="1"/>
</dbReference>
<dbReference type="InterPro" id="IPR051797">
    <property type="entry name" value="TrmB-like"/>
</dbReference>
<feature type="region of interest" description="Disordered" evidence="1">
    <location>
        <begin position="321"/>
        <end position="342"/>
    </location>
</feature>
<dbReference type="Gene3D" id="1.10.10.10">
    <property type="entry name" value="Winged helix-like DNA-binding domain superfamily/Winged helix DNA-binding domain"/>
    <property type="match status" value="1"/>
</dbReference>
<evidence type="ECO:0000313" key="4">
    <source>
        <dbReference type="Proteomes" id="UP000283128"/>
    </source>
</evidence>
<name>A0A437PZ02_9ACTN</name>
<dbReference type="SUPFAM" id="SSF46894">
    <property type="entry name" value="C-terminal effector domain of the bipartite response regulators"/>
    <property type="match status" value="1"/>
</dbReference>
<proteinExistence type="predicted"/>
<dbReference type="SMART" id="SM00421">
    <property type="entry name" value="HTH_LUXR"/>
    <property type="match status" value="1"/>
</dbReference>
<protein>
    <submittedName>
        <fullName evidence="3">LuxR family transcriptional regulator</fullName>
    </submittedName>
</protein>
<dbReference type="InterPro" id="IPR000792">
    <property type="entry name" value="Tscrpt_reg_LuxR_C"/>
</dbReference>
<dbReference type="GO" id="GO:0006355">
    <property type="term" value="P:regulation of DNA-templated transcription"/>
    <property type="evidence" value="ECO:0007669"/>
    <property type="project" value="InterPro"/>
</dbReference>
<dbReference type="PANTHER" id="PTHR34293:SF1">
    <property type="entry name" value="HTH-TYPE TRANSCRIPTIONAL REGULATOR TRMBL2"/>
    <property type="match status" value="1"/>
</dbReference>
<dbReference type="RefSeq" id="WP_127827711.1">
    <property type="nucleotide sequence ID" value="NZ_RZYA01000003.1"/>
</dbReference>
<sequence>MTTGAHAHGAEELCAAGTALYSRALREGRVKDEDATLAPCLLDLGLLRADPDDGQWLCPVSPALVLPGLLSRIENEIALQRRRESKLADTFGPLMDLDAQRAAVHSTPMISVLMGFQRINNAITDAMATSSQELLTVQPGQRPATLLASVLSQEQELLSRGCRMRTLYQHTARHSTAAVAHYEQLRGDVQVRTLDEVTERLVLLDRTVAFIPANTDRTVALEIRHPALISYLVTTFERLWRLATPMFPVAAHRPPAKDGVTSRQRTIAALLIEGHTDAVIAKRLGMNIRTVRVHIAKLASTLGSESRAQLGYLIGQSGMLERELEREPEQDQEPAPEHGESR</sequence>
<dbReference type="PROSITE" id="PS50043">
    <property type="entry name" value="HTH_LUXR_2"/>
    <property type="match status" value="1"/>
</dbReference>
<dbReference type="PRINTS" id="PR00038">
    <property type="entry name" value="HTHLUXR"/>
</dbReference>
<dbReference type="GO" id="GO:0003677">
    <property type="term" value="F:DNA binding"/>
    <property type="evidence" value="ECO:0007669"/>
    <property type="project" value="InterPro"/>
</dbReference>
<dbReference type="AlphaFoldDB" id="A0A437PZ02"/>
<dbReference type="InterPro" id="IPR016032">
    <property type="entry name" value="Sig_transdc_resp-reg_C-effctor"/>
</dbReference>
<evidence type="ECO:0000313" key="3">
    <source>
        <dbReference type="EMBL" id="RVU27453.1"/>
    </source>
</evidence>
<dbReference type="OrthoDB" id="4307453at2"/>